<evidence type="ECO:0000256" key="6">
    <source>
        <dbReference type="ARBA" id="ARBA00022857"/>
    </source>
</evidence>
<dbReference type="InterPro" id="IPR029036">
    <property type="entry name" value="P5CR_dimer"/>
</dbReference>
<keyword evidence="4 9" id="KW-0028">Amino-acid biosynthesis</keyword>
<feature type="domain" description="Pyrroline-5-carboxylate reductase dimerisation" evidence="14">
    <location>
        <begin position="163"/>
        <end position="267"/>
    </location>
</feature>
<evidence type="ECO:0000256" key="3">
    <source>
        <dbReference type="ARBA" id="ARBA00022490"/>
    </source>
</evidence>
<dbReference type="GO" id="GO:0055129">
    <property type="term" value="P:L-proline biosynthetic process"/>
    <property type="evidence" value="ECO:0007669"/>
    <property type="project" value="UniProtKB-UniRule"/>
</dbReference>
<dbReference type="AlphaFoldDB" id="A0A1M4USN4"/>
<dbReference type="GO" id="GO:0005737">
    <property type="term" value="C:cytoplasm"/>
    <property type="evidence" value="ECO:0007669"/>
    <property type="project" value="UniProtKB-SubCell"/>
</dbReference>
<dbReference type="Pfam" id="PF14748">
    <property type="entry name" value="P5CR_dimer"/>
    <property type="match status" value="1"/>
</dbReference>
<evidence type="ECO:0000256" key="11">
    <source>
        <dbReference type="PIRSR" id="PIRSR000193-1"/>
    </source>
</evidence>
<dbReference type="EC" id="1.5.1.2" evidence="9 10"/>
<keyword evidence="3 9" id="KW-0963">Cytoplasm</keyword>
<gene>
    <name evidence="9" type="primary">proC</name>
    <name evidence="15" type="ORF">SAMN02745190_00768</name>
</gene>
<comment type="pathway">
    <text evidence="9 12">Amino-acid biosynthesis; L-proline biosynthesis; L-proline from L-glutamate 5-semialdehyde: step 1/1.</text>
</comment>
<dbReference type="FunFam" id="3.40.50.720:FF:000190">
    <property type="entry name" value="Pyrroline-5-carboxylate reductase"/>
    <property type="match status" value="1"/>
</dbReference>
<keyword evidence="7 9" id="KW-0560">Oxidoreductase</keyword>
<feature type="binding site" evidence="11">
    <location>
        <begin position="10"/>
        <end position="15"/>
    </location>
    <ligand>
        <name>NADP(+)</name>
        <dbReference type="ChEBI" id="CHEBI:58349"/>
    </ligand>
</feature>
<evidence type="ECO:0000256" key="9">
    <source>
        <dbReference type="HAMAP-Rule" id="MF_01925"/>
    </source>
</evidence>
<dbReference type="UniPathway" id="UPA00098">
    <property type="reaction ID" value="UER00361"/>
</dbReference>
<dbReference type="SUPFAM" id="SSF51735">
    <property type="entry name" value="NAD(P)-binding Rossmann-fold domains"/>
    <property type="match status" value="1"/>
</dbReference>
<evidence type="ECO:0000256" key="12">
    <source>
        <dbReference type="RuleBase" id="RU003903"/>
    </source>
</evidence>
<protein>
    <recommendedName>
        <fullName evidence="9 10">Pyrroline-5-carboxylate reductase</fullName>
        <shortName evidence="9">P5C reductase</shortName>
        <shortName evidence="9">P5CR</shortName>
        <ecNumber evidence="9 10">1.5.1.2</ecNumber>
    </recommendedName>
    <alternativeName>
        <fullName evidence="9">PCA reductase</fullName>
    </alternativeName>
</protein>
<dbReference type="RefSeq" id="WP_072934869.1">
    <property type="nucleotide sequence ID" value="NZ_FQUG01000003.1"/>
</dbReference>
<keyword evidence="5 9" id="KW-0641">Proline biosynthesis</keyword>
<name>A0A1M4USN4_9FIRM</name>
<dbReference type="EMBL" id="FQUG01000003">
    <property type="protein sequence ID" value="SHE59714.1"/>
    <property type="molecule type" value="Genomic_DNA"/>
</dbReference>
<dbReference type="GO" id="GO:0004735">
    <property type="term" value="F:pyrroline-5-carboxylate reductase activity"/>
    <property type="evidence" value="ECO:0007669"/>
    <property type="project" value="UniProtKB-UniRule"/>
</dbReference>
<evidence type="ECO:0000313" key="16">
    <source>
        <dbReference type="Proteomes" id="UP000184404"/>
    </source>
</evidence>
<dbReference type="PROSITE" id="PS00521">
    <property type="entry name" value="P5CR"/>
    <property type="match status" value="1"/>
</dbReference>
<dbReference type="InterPro" id="IPR008927">
    <property type="entry name" value="6-PGluconate_DH-like_C_sf"/>
</dbReference>
<sequence length="271" mass="28357">MEKVQSIGFIGGGMMAGAILDGMVNRIKKNPTEIFVSERRQERCDELHDMYGVSASTSADSFIGNVDAVLLAVKPQALDAALDEIASKVKSDARIISIVAGVPLARLEKAFPGHPIVRVMPNTPLSVGEGMSAYTFNDAAEAVKDTTAEEIFSSCGKAVKVAESLMDAVTGLSGSGPAYAFLMIDALSDGGVMAGLPRDYARIMAAQTLLGAAKMVLETGKHPDALRDAVTSPAGTTIAGVRVMEQQGVRGALIDAVMAATRRSEELGKLK</sequence>
<dbReference type="FunFam" id="1.10.3730.10:FF:000001">
    <property type="entry name" value="Pyrroline-5-carboxylate reductase"/>
    <property type="match status" value="1"/>
</dbReference>
<dbReference type="PANTHER" id="PTHR11645:SF0">
    <property type="entry name" value="PYRROLINE-5-CARBOXYLATE REDUCTASE 3"/>
    <property type="match status" value="1"/>
</dbReference>
<feature type="domain" description="Pyrroline-5-carboxylate reductase catalytic N-terminal" evidence="13">
    <location>
        <begin position="7"/>
        <end position="101"/>
    </location>
</feature>
<evidence type="ECO:0000256" key="4">
    <source>
        <dbReference type="ARBA" id="ARBA00022605"/>
    </source>
</evidence>
<evidence type="ECO:0000256" key="5">
    <source>
        <dbReference type="ARBA" id="ARBA00022650"/>
    </source>
</evidence>
<evidence type="ECO:0000259" key="14">
    <source>
        <dbReference type="Pfam" id="PF14748"/>
    </source>
</evidence>
<evidence type="ECO:0000313" key="15">
    <source>
        <dbReference type="EMBL" id="SHE59714.1"/>
    </source>
</evidence>
<comment type="subcellular location">
    <subcellularLocation>
        <location evidence="1 9">Cytoplasm</location>
    </subcellularLocation>
</comment>
<evidence type="ECO:0000259" key="13">
    <source>
        <dbReference type="Pfam" id="PF03807"/>
    </source>
</evidence>
<dbReference type="Proteomes" id="UP000184404">
    <property type="component" value="Unassembled WGS sequence"/>
</dbReference>
<dbReference type="OrthoDB" id="9805754at2"/>
<dbReference type="PIRSF" id="PIRSF000193">
    <property type="entry name" value="Pyrrol-5-carb_rd"/>
    <property type="match status" value="1"/>
</dbReference>
<keyword evidence="16" id="KW-1185">Reference proteome</keyword>
<evidence type="ECO:0000256" key="1">
    <source>
        <dbReference type="ARBA" id="ARBA00004496"/>
    </source>
</evidence>
<dbReference type="InterPro" id="IPR028939">
    <property type="entry name" value="P5C_Rdtase_cat_N"/>
</dbReference>
<dbReference type="InterPro" id="IPR053790">
    <property type="entry name" value="P5CR-like_CS"/>
</dbReference>
<comment type="similarity">
    <text evidence="2 9 12">Belongs to the pyrroline-5-carboxylate reductase family.</text>
</comment>
<organism evidence="15 16">
    <name type="scientific">Schwartzia succinivorans DSM 10502</name>
    <dbReference type="NCBI Taxonomy" id="1123243"/>
    <lineage>
        <taxon>Bacteria</taxon>
        <taxon>Bacillati</taxon>
        <taxon>Bacillota</taxon>
        <taxon>Negativicutes</taxon>
        <taxon>Selenomonadales</taxon>
        <taxon>Selenomonadaceae</taxon>
        <taxon>Schwartzia</taxon>
    </lineage>
</organism>
<reference evidence="15 16" key="1">
    <citation type="submission" date="2016-11" db="EMBL/GenBank/DDBJ databases">
        <authorList>
            <person name="Jaros S."/>
            <person name="Januszkiewicz K."/>
            <person name="Wedrychowicz H."/>
        </authorList>
    </citation>
    <scope>NUCLEOTIDE SEQUENCE [LARGE SCALE GENOMIC DNA]</scope>
    <source>
        <strain evidence="15 16">DSM 10502</strain>
    </source>
</reference>
<comment type="catalytic activity">
    <reaction evidence="9">
        <text>L-proline + NAD(+) = (S)-1-pyrroline-5-carboxylate + NADH + 2 H(+)</text>
        <dbReference type="Rhea" id="RHEA:14105"/>
        <dbReference type="ChEBI" id="CHEBI:15378"/>
        <dbReference type="ChEBI" id="CHEBI:17388"/>
        <dbReference type="ChEBI" id="CHEBI:57540"/>
        <dbReference type="ChEBI" id="CHEBI:57945"/>
        <dbReference type="ChEBI" id="CHEBI:60039"/>
        <dbReference type="EC" id="1.5.1.2"/>
    </reaction>
</comment>
<dbReference type="NCBIfam" id="TIGR00112">
    <property type="entry name" value="proC"/>
    <property type="match status" value="1"/>
</dbReference>
<dbReference type="InterPro" id="IPR000304">
    <property type="entry name" value="Pyrroline-COOH_reductase"/>
</dbReference>
<dbReference type="STRING" id="1123243.SAMN02745190_00768"/>
<evidence type="ECO:0000256" key="7">
    <source>
        <dbReference type="ARBA" id="ARBA00023002"/>
    </source>
</evidence>
<comment type="function">
    <text evidence="8 9">Catalyzes the reduction of 1-pyrroline-5-carboxylate (PCA) to L-proline.</text>
</comment>
<dbReference type="Pfam" id="PF03807">
    <property type="entry name" value="F420_oxidored"/>
    <property type="match status" value="1"/>
</dbReference>
<evidence type="ECO:0000256" key="10">
    <source>
        <dbReference type="NCBIfam" id="TIGR00112"/>
    </source>
</evidence>
<dbReference type="Gene3D" id="3.40.50.720">
    <property type="entry name" value="NAD(P)-binding Rossmann-like Domain"/>
    <property type="match status" value="1"/>
</dbReference>
<dbReference type="SUPFAM" id="SSF48179">
    <property type="entry name" value="6-phosphogluconate dehydrogenase C-terminal domain-like"/>
    <property type="match status" value="1"/>
</dbReference>
<keyword evidence="6 9" id="KW-0521">NADP</keyword>
<dbReference type="Gene3D" id="1.10.3730.10">
    <property type="entry name" value="ProC C-terminal domain-like"/>
    <property type="match status" value="1"/>
</dbReference>
<proteinExistence type="inferred from homology"/>
<dbReference type="HAMAP" id="MF_01925">
    <property type="entry name" value="P5C_reductase"/>
    <property type="match status" value="1"/>
</dbReference>
<feature type="binding site" evidence="11">
    <location>
        <begin position="72"/>
        <end position="75"/>
    </location>
    <ligand>
        <name>NADP(+)</name>
        <dbReference type="ChEBI" id="CHEBI:58349"/>
    </ligand>
</feature>
<comment type="catalytic activity">
    <reaction evidence="9 12">
        <text>L-proline + NADP(+) = (S)-1-pyrroline-5-carboxylate + NADPH + 2 H(+)</text>
        <dbReference type="Rhea" id="RHEA:14109"/>
        <dbReference type="ChEBI" id="CHEBI:15378"/>
        <dbReference type="ChEBI" id="CHEBI:17388"/>
        <dbReference type="ChEBI" id="CHEBI:57783"/>
        <dbReference type="ChEBI" id="CHEBI:58349"/>
        <dbReference type="ChEBI" id="CHEBI:60039"/>
        <dbReference type="EC" id="1.5.1.2"/>
    </reaction>
</comment>
<dbReference type="InterPro" id="IPR036291">
    <property type="entry name" value="NAD(P)-bd_dom_sf"/>
</dbReference>
<dbReference type="PANTHER" id="PTHR11645">
    <property type="entry name" value="PYRROLINE-5-CARBOXYLATE REDUCTASE"/>
    <property type="match status" value="1"/>
</dbReference>
<accession>A0A1M4USN4</accession>
<evidence type="ECO:0000256" key="8">
    <source>
        <dbReference type="ARBA" id="ARBA00058118"/>
    </source>
</evidence>
<evidence type="ECO:0000256" key="2">
    <source>
        <dbReference type="ARBA" id="ARBA00005525"/>
    </source>
</evidence>